<proteinExistence type="predicted"/>
<protein>
    <submittedName>
        <fullName evidence="2">Uncharacterized protein</fullName>
    </submittedName>
</protein>
<reference evidence="2 3" key="1">
    <citation type="journal article" date="2022" name="Nat. Plants">
        <title>Genomes of leafy and leafless Platanthera orchids illuminate the evolution of mycoheterotrophy.</title>
        <authorList>
            <person name="Li M.H."/>
            <person name="Liu K.W."/>
            <person name="Li Z."/>
            <person name="Lu H.C."/>
            <person name="Ye Q.L."/>
            <person name="Zhang D."/>
            <person name="Wang J.Y."/>
            <person name="Li Y.F."/>
            <person name="Zhong Z.M."/>
            <person name="Liu X."/>
            <person name="Yu X."/>
            <person name="Liu D.K."/>
            <person name="Tu X.D."/>
            <person name="Liu B."/>
            <person name="Hao Y."/>
            <person name="Liao X.Y."/>
            <person name="Jiang Y.T."/>
            <person name="Sun W.H."/>
            <person name="Chen J."/>
            <person name="Chen Y.Q."/>
            <person name="Ai Y."/>
            <person name="Zhai J.W."/>
            <person name="Wu S.S."/>
            <person name="Zhou Z."/>
            <person name="Hsiao Y.Y."/>
            <person name="Wu W.L."/>
            <person name="Chen Y.Y."/>
            <person name="Lin Y.F."/>
            <person name="Hsu J.L."/>
            <person name="Li C.Y."/>
            <person name="Wang Z.W."/>
            <person name="Zhao X."/>
            <person name="Zhong W.Y."/>
            <person name="Ma X.K."/>
            <person name="Ma L."/>
            <person name="Huang J."/>
            <person name="Chen G.Z."/>
            <person name="Huang M.Z."/>
            <person name="Huang L."/>
            <person name="Peng D.H."/>
            <person name="Luo Y.B."/>
            <person name="Zou S.Q."/>
            <person name="Chen S.P."/>
            <person name="Lan S."/>
            <person name="Tsai W.C."/>
            <person name="Van de Peer Y."/>
            <person name="Liu Z.J."/>
        </authorList>
    </citation>
    <scope>NUCLEOTIDE SEQUENCE [LARGE SCALE GENOMIC DNA]</scope>
    <source>
        <strain evidence="2">Lor287</strain>
    </source>
</reference>
<dbReference type="EMBL" id="JBBWWQ010000003">
    <property type="protein sequence ID" value="KAK8952072.1"/>
    <property type="molecule type" value="Genomic_DNA"/>
</dbReference>
<evidence type="ECO:0000313" key="2">
    <source>
        <dbReference type="EMBL" id="KAK8952072.1"/>
    </source>
</evidence>
<name>A0AAP0BW53_9ASPA</name>
<keyword evidence="3" id="KW-1185">Reference proteome</keyword>
<evidence type="ECO:0000313" key="3">
    <source>
        <dbReference type="Proteomes" id="UP001418222"/>
    </source>
</evidence>
<dbReference type="PANTHER" id="PTHR36386:SF1">
    <property type="entry name" value="OS06G0683900 PROTEIN"/>
    <property type="match status" value="1"/>
</dbReference>
<evidence type="ECO:0000256" key="1">
    <source>
        <dbReference type="SAM" id="MobiDB-lite"/>
    </source>
</evidence>
<accession>A0AAP0BW53</accession>
<sequence length="418" mass="46224">MSFAMDAANLKIWDNAAFNALFADYPAGAKSSLPLQPISTNLLHLPNFSSPYKEKSSKKPERHDMPSIPNDGDVDADIEEVEKEIRRLSLKLGALRIKKAEMDLRASAAAARRGRIIPAKFMVQKPPPVSKKMEESPARLGRRGLSLGPLEIQGSAAKSRFQKLEGIKEENTPSNPLPCVNRGRTRKSWLQEESSMPSCFRRRGVSLGPSEIASGARFRLPCKLEEEIAKTEKAQKSLSVSPRSRKPTISTMSELRNGIATVGAKKPVKKEDSIIGSLKPKNLFQDTQNPVSKPLKKASMRTVPSRYSLSTARNMEPEKKQRKWSLPEPPENRSLFLEGDSANEEPLLPASSPPSITKVTAMLPKIRTVRNMAGSPRDSGRAAKRAAELAGKKSHFSMEECQGSIVDFPCNFLEFEEH</sequence>
<comment type="caution">
    <text evidence="2">The sequence shown here is derived from an EMBL/GenBank/DDBJ whole genome shotgun (WGS) entry which is preliminary data.</text>
</comment>
<organism evidence="2 3">
    <name type="scientific">Platanthera zijinensis</name>
    <dbReference type="NCBI Taxonomy" id="2320716"/>
    <lineage>
        <taxon>Eukaryota</taxon>
        <taxon>Viridiplantae</taxon>
        <taxon>Streptophyta</taxon>
        <taxon>Embryophyta</taxon>
        <taxon>Tracheophyta</taxon>
        <taxon>Spermatophyta</taxon>
        <taxon>Magnoliopsida</taxon>
        <taxon>Liliopsida</taxon>
        <taxon>Asparagales</taxon>
        <taxon>Orchidaceae</taxon>
        <taxon>Orchidoideae</taxon>
        <taxon>Orchideae</taxon>
        <taxon>Orchidinae</taxon>
        <taxon>Platanthera</taxon>
    </lineage>
</organism>
<gene>
    <name evidence="2" type="ORF">KSP39_PZI003311</name>
</gene>
<dbReference type="AlphaFoldDB" id="A0AAP0BW53"/>
<feature type="region of interest" description="Disordered" evidence="1">
    <location>
        <begin position="49"/>
        <end position="74"/>
    </location>
</feature>
<dbReference type="Proteomes" id="UP001418222">
    <property type="component" value="Unassembled WGS sequence"/>
</dbReference>
<feature type="region of interest" description="Disordered" evidence="1">
    <location>
        <begin position="285"/>
        <end position="336"/>
    </location>
</feature>
<dbReference type="PANTHER" id="PTHR36386">
    <property type="entry name" value="OS06G0683900 PROTEIN"/>
    <property type="match status" value="1"/>
</dbReference>
<feature type="compositionally biased region" description="Basic and acidic residues" evidence="1">
    <location>
        <begin position="52"/>
        <end position="65"/>
    </location>
</feature>